<evidence type="ECO:0000313" key="2">
    <source>
        <dbReference type="EMBL" id="ABQ05688.1"/>
    </source>
</evidence>
<dbReference type="KEGG" id="fjo:Fjoh_2664"/>
<dbReference type="GeneID" id="31765575"/>
<feature type="region of interest" description="Disordered" evidence="1">
    <location>
        <begin position="167"/>
        <end position="189"/>
    </location>
</feature>
<proteinExistence type="predicted"/>
<dbReference type="HOGENOM" id="CLU_1432618_0_0_10"/>
<sequence length="189" mass="21144">MKTDTKGNQRQDDKNFQNTASGKQGQLKTASPAAHPFTENAEPDYGDDLSTEEIGSGSDQQKPSDAEQQKLKVRNSDVQDSDKDSNPYDSENLDNETGSESKDITEKDIEENLINNDPSEGFETDIDALQSDETQNSGFETIEPDHDNPVNKEFEIGELGNQELKEDERVRDETANGSVHNYRPSQRKF</sequence>
<evidence type="ECO:0000256" key="1">
    <source>
        <dbReference type="SAM" id="MobiDB-lite"/>
    </source>
</evidence>
<feature type="compositionally biased region" description="Basic and acidic residues" evidence="1">
    <location>
        <begin position="62"/>
        <end position="86"/>
    </location>
</feature>
<feature type="region of interest" description="Disordered" evidence="1">
    <location>
        <begin position="1"/>
        <end position="124"/>
    </location>
</feature>
<feature type="compositionally biased region" description="Polar residues" evidence="1">
    <location>
        <begin position="16"/>
        <end position="29"/>
    </location>
</feature>
<reference evidence="2 3" key="1">
    <citation type="journal article" date="2009" name="Appl. Environ. Microbiol.">
        <title>Novel features of the polysaccharide-digesting gliding bacterium Flavobacterium johnsoniae as revealed by genome sequence analysis.</title>
        <authorList>
            <person name="McBride M.J."/>
            <person name="Xie G."/>
            <person name="Martens E.C."/>
            <person name="Lapidus A."/>
            <person name="Henrissat B."/>
            <person name="Rhodes R.G."/>
            <person name="Goltsman E."/>
            <person name="Wang W."/>
            <person name="Xu J."/>
            <person name="Hunnicutt D.W."/>
            <person name="Staroscik A.M."/>
            <person name="Hoover T.R."/>
            <person name="Cheng Y.Q."/>
            <person name="Stein J.L."/>
        </authorList>
    </citation>
    <scope>NUCLEOTIDE SEQUENCE [LARGE SCALE GENOMIC DNA]</scope>
    <source>
        <strain evidence="3">ATCC 17061 / DSM 2064 / JCM 8514 / BCRC 14874 / CCUG 350202 / NBRC 14942 / NCIMB 11054 / UW101</strain>
    </source>
</reference>
<dbReference type="eggNOG" id="ENOG5030Z5D">
    <property type="taxonomic scope" value="Bacteria"/>
</dbReference>
<gene>
    <name evidence="2" type="ordered locus">Fjoh_2664</name>
</gene>
<dbReference type="RefSeq" id="WP_012024727.1">
    <property type="nucleotide sequence ID" value="NC_009441.1"/>
</dbReference>
<organism evidence="2 3">
    <name type="scientific">Flavobacterium johnsoniae (strain ATCC 17061 / DSM 2064 / JCM 8514 / BCRC 14874 / CCUG 350202 / NBRC 14942 / NCIMB 11054 / UW101)</name>
    <name type="common">Cytophaga johnsonae</name>
    <dbReference type="NCBI Taxonomy" id="376686"/>
    <lineage>
        <taxon>Bacteria</taxon>
        <taxon>Pseudomonadati</taxon>
        <taxon>Bacteroidota</taxon>
        <taxon>Flavobacteriia</taxon>
        <taxon>Flavobacteriales</taxon>
        <taxon>Flavobacteriaceae</taxon>
        <taxon>Flavobacterium</taxon>
    </lineage>
</organism>
<accession>A5FGI1</accession>
<dbReference type="Proteomes" id="UP000006694">
    <property type="component" value="Chromosome"/>
</dbReference>
<keyword evidence="3" id="KW-1185">Reference proteome</keyword>
<dbReference type="AlphaFoldDB" id="A5FGI1"/>
<feature type="compositionally biased region" description="Basic and acidic residues" evidence="1">
    <location>
        <begin position="1"/>
        <end position="15"/>
    </location>
</feature>
<name>A5FGI1_FLAJ1</name>
<feature type="compositionally biased region" description="Acidic residues" evidence="1">
    <location>
        <begin position="41"/>
        <end position="51"/>
    </location>
</feature>
<evidence type="ECO:0000313" key="3">
    <source>
        <dbReference type="Proteomes" id="UP000006694"/>
    </source>
</evidence>
<protein>
    <submittedName>
        <fullName evidence="2">Uncharacterized protein</fullName>
    </submittedName>
</protein>
<dbReference type="OrthoDB" id="1377265at2"/>
<dbReference type="EMBL" id="CP000685">
    <property type="protein sequence ID" value="ABQ05688.1"/>
    <property type="molecule type" value="Genomic_DNA"/>
</dbReference>